<gene>
    <name evidence="2" type="ORF">UFOVP1619_52</name>
</gene>
<reference evidence="2" key="1">
    <citation type="submission" date="2020-05" db="EMBL/GenBank/DDBJ databases">
        <authorList>
            <person name="Chiriac C."/>
            <person name="Salcher M."/>
            <person name="Ghai R."/>
            <person name="Kavagutti S V."/>
        </authorList>
    </citation>
    <scope>NUCLEOTIDE SEQUENCE</scope>
</reference>
<evidence type="ECO:0000313" key="2">
    <source>
        <dbReference type="EMBL" id="CAB4219451.1"/>
    </source>
</evidence>
<feature type="compositionally biased region" description="Low complexity" evidence="1">
    <location>
        <begin position="143"/>
        <end position="152"/>
    </location>
</feature>
<proteinExistence type="predicted"/>
<name>A0A6J5SXU1_9CAUD</name>
<evidence type="ECO:0000256" key="1">
    <source>
        <dbReference type="SAM" id="MobiDB-lite"/>
    </source>
</evidence>
<accession>A0A6J5SXU1</accession>
<feature type="region of interest" description="Disordered" evidence="1">
    <location>
        <begin position="496"/>
        <end position="517"/>
    </location>
</feature>
<protein>
    <submittedName>
        <fullName evidence="2">Uncharacterized protein</fullName>
    </submittedName>
</protein>
<organism evidence="2">
    <name type="scientific">uncultured Caudovirales phage</name>
    <dbReference type="NCBI Taxonomy" id="2100421"/>
    <lineage>
        <taxon>Viruses</taxon>
        <taxon>Duplodnaviria</taxon>
        <taxon>Heunggongvirae</taxon>
        <taxon>Uroviricota</taxon>
        <taxon>Caudoviricetes</taxon>
        <taxon>Peduoviridae</taxon>
        <taxon>Maltschvirus</taxon>
        <taxon>Maltschvirus maltsch</taxon>
    </lineage>
</organism>
<dbReference type="EMBL" id="LR797479">
    <property type="protein sequence ID" value="CAB4219451.1"/>
    <property type="molecule type" value="Genomic_DNA"/>
</dbReference>
<feature type="compositionally biased region" description="Low complexity" evidence="1">
    <location>
        <begin position="496"/>
        <end position="508"/>
    </location>
</feature>
<feature type="region of interest" description="Disordered" evidence="1">
    <location>
        <begin position="141"/>
        <end position="178"/>
    </location>
</feature>
<sequence>MSGSLAAAGGDLDLMEAMRGRGFRAKSQAQMLREQAMSPVEIGSYNGIQGNFPVSQGFNKIAQGLLAGYMENQDREKAQAASDAQKAEGLAFAEALGGTEAIAPQPAMEAQMGTAPMPGDVAAESPDAARTRMALSRALMTTQGPDGQTPQGQGQGPLPAPMQGQRMEALPGQGAADDPGVVGQAAVAGQAAVPLTPAQRTAMLLQGQLSGNPGVARVAEFANRQDEVARLQAEKIDARTFDAEQNRLMRAALAAAASAQGQPARDEQARLIEQDKQYRGQAVEFATKYQNATPEDQKKLLIEAQFSANPYLTKGATHIGDLAAKVDASQTTASEKAEIVPPAALKLYSDNQAEYKISARNVGQVDRSLQLLDEGKLNFSAVGNALEGMRNATGFTTEASRNKAEFLNAIDQYTNDILNLAKGPQTDRDADRARQLIRNNLNDPKIVRTQLEKLRGIFASSQDTAGTALNIQGKSLKGLDHVPVSLSQPLAGAASAAAPTARAQPANQSGPGTQNSPIVVSSVADAMLLPPGTWIIRPNGTIGQVPAR</sequence>